<reference evidence="2" key="1">
    <citation type="submission" date="2019-08" db="EMBL/GenBank/DDBJ databases">
        <authorList>
            <person name="Kucharzyk K."/>
            <person name="Murdoch R.W."/>
            <person name="Higgins S."/>
            <person name="Loffler F."/>
        </authorList>
    </citation>
    <scope>NUCLEOTIDE SEQUENCE</scope>
</reference>
<evidence type="ECO:0000256" key="1">
    <source>
        <dbReference type="SAM" id="MobiDB-lite"/>
    </source>
</evidence>
<feature type="region of interest" description="Disordered" evidence="1">
    <location>
        <begin position="1"/>
        <end position="41"/>
    </location>
</feature>
<dbReference type="AlphaFoldDB" id="A0A645IK61"/>
<protein>
    <submittedName>
        <fullName evidence="2">Uncharacterized protein</fullName>
    </submittedName>
</protein>
<comment type="caution">
    <text evidence="2">The sequence shown here is derived from an EMBL/GenBank/DDBJ whole genome shotgun (WGS) entry which is preliminary data.</text>
</comment>
<gene>
    <name evidence="2" type="ORF">SDC9_198895</name>
</gene>
<dbReference type="EMBL" id="VSSQ01116170">
    <property type="protein sequence ID" value="MPN51252.1"/>
    <property type="molecule type" value="Genomic_DNA"/>
</dbReference>
<accession>A0A645IK61</accession>
<evidence type="ECO:0000313" key="2">
    <source>
        <dbReference type="EMBL" id="MPN51252.1"/>
    </source>
</evidence>
<feature type="compositionally biased region" description="Basic and acidic residues" evidence="1">
    <location>
        <begin position="30"/>
        <end position="39"/>
    </location>
</feature>
<name>A0A645IK61_9ZZZZ</name>
<organism evidence="2">
    <name type="scientific">bioreactor metagenome</name>
    <dbReference type="NCBI Taxonomy" id="1076179"/>
    <lineage>
        <taxon>unclassified sequences</taxon>
        <taxon>metagenomes</taxon>
        <taxon>ecological metagenomes</taxon>
    </lineage>
</organism>
<proteinExistence type="predicted"/>
<sequence length="109" mass="12373">MRHSAANIDRGIGKVEPQLENPAATPAQPEKPRMTDFKPYRGRMCRPGTGCISEINDHLFEGRYSPVWPDSKKHARNVYAKAREECEEKLKKLIVQMKKEIVAVKAAAR</sequence>